<organism evidence="11 12">
    <name type="scientific">Pseudonocardia endophytica</name>
    <dbReference type="NCBI Taxonomy" id="401976"/>
    <lineage>
        <taxon>Bacteria</taxon>
        <taxon>Bacillati</taxon>
        <taxon>Actinomycetota</taxon>
        <taxon>Actinomycetes</taxon>
        <taxon>Pseudonocardiales</taxon>
        <taxon>Pseudonocardiaceae</taxon>
        <taxon>Pseudonocardia</taxon>
    </lineage>
</organism>
<keyword evidence="3" id="KW-0547">Nucleotide-binding</keyword>
<evidence type="ECO:0000256" key="6">
    <source>
        <dbReference type="ARBA" id="ARBA00023136"/>
    </source>
</evidence>
<dbReference type="SUPFAM" id="SSF52540">
    <property type="entry name" value="P-loop containing nucleoside triphosphate hydrolases"/>
    <property type="match status" value="1"/>
</dbReference>
<dbReference type="InterPro" id="IPR036640">
    <property type="entry name" value="ABC1_TM_sf"/>
</dbReference>
<feature type="domain" description="ABC transmembrane type-1" evidence="10">
    <location>
        <begin position="20"/>
        <end position="294"/>
    </location>
</feature>
<dbReference type="SMART" id="SM00382">
    <property type="entry name" value="AAA"/>
    <property type="match status" value="1"/>
</dbReference>
<proteinExistence type="predicted"/>
<gene>
    <name evidence="11" type="ORF">EV378_1368</name>
</gene>
<comment type="subcellular location">
    <subcellularLocation>
        <location evidence="1">Cell membrane</location>
        <topology evidence="1">Multi-pass membrane protein</topology>
    </subcellularLocation>
</comment>
<dbReference type="InterPro" id="IPR003439">
    <property type="entry name" value="ABC_transporter-like_ATP-bd"/>
</dbReference>
<evidence type="ECO:0000256" key="3">
    <source>
        <dbReference type="ARBA" id="ARBA00022741"/>
    </source>
</evidence>
<dbReference type="CDD" id="cd03228">
    <property type="entry name" value="ABCC_MRP_Like"/>
    <property type="match status" value="1"/>
</dbReference>
<dbReference type="InterPro" id="IPR011527">
    <property type="entry name" value="ABC1_TM_dom"/>
</dbReference>
<name>A0A4R1HWU8_PSEEN</name>
<comment type="caution">
    <text evidence="11">The sequence shown here is derived from an EMBL/GenBank/DDBJ whole genome shotgun (WGS) entry which is preliminary data.</text>
</comment>
<sequence>MRALLSAAGPLPGSRGRLRLLVAVTVLTAVASVAAAEALARAVLEPTPAALVVLAALVAVRGLAGATRDGVAGSAAAAVATEARANLLRVQTRRAARPGDPDRAAGSDAALLGAGVDGLSDAVAVALPRMVTGVVLPLLVLGRVAVADPRSALVVLVGLVLVPVFMALVGRNTGERTRERLGELGRLGGVFADVLRALPGLRVLGVADDQAGVVRHWSHAYRRATMRVLRTAFLSALVLELLASLSIAVVAVPIGLRLLDGTMPLVAGVIVLLLVPEAFAALRAAGASAHETADGLAVLDRLEVGESDVGGVRPDPVAVVGRNRGGGPAPVPGGTAPPGPIGAASHDPAGAGAGAAAGVGAGVGAASPPDPSGAVVELVRIRAGWEPGRPVLDGFDLRLEPGTCTALLGPSGCGKSTVLAVLAGLLEPEAGEILIDGAPVGDLSGDRWRAHLGWAPQSPQLTGTTVAEALRLADPAASDDRLWAALAAADVDHVVAAAPGGLYAPLLFSTGERHRLGMARALLRPSGLLLCDEPTAHVDAGSEARVLDRRPPGVTMLVATHRAAVAARADRVVHLTSLAVAS</sequence>
<evidence type="ECO:0000256" key="2">
    <source>
        <dbReference type="ARBA" id="ARBA00022692"/>
    </source>
</evidence>
<keyword evidence="6 8" id="KW-0472">Membrane</keyword>
<feature type="compositionally biased region" description="Pro residues" evidence="7">
    <location>
        <begin position="329"/>
        <end position="340"/>
    </location>
</feature>
<evidence type="ECO:0000259" key="10">
    <source>
        <dbReference type="PROSITE" id="PS50929"/>
    </source>
</evidence>
<evidence type="ECO:0000313" key="11">
    <source>
        <dbReference type="EMBL" id="TCK25555.1"/>
    </source>
</evidence>
<dbReference type="GO" id="GO:0140359">
    <property type="term" value="F:ABC-type transporter activity"/>
    <property type="evidence" value="ECO:0007669"/>
    <property type="project" value="InterPro"/>
</dbReference>
<feature type="domain" description="ABC transporter" evidence="9">
    <location>
        <begin position="376"/>
        <end position="582"/>
    </location>
</feature>
<evidence type="ECO:0000256" key="1">
    <source>
        <dbReference type="ARBA" id="ARBA00004651"/>
    </source>
</evidence>
<feature type="transmembrane region" description="Helical" evidence="8">
    <location>
        <begin position="232"/>
        <end position="256"/>
    </location>
</feature>
<evidence type="ECO:0000256" key="4">
    <source>
        <dbReference type="ARBA" id="ARBA00022840"/>
    </source>
</evidence>
<dbReference type="PROSITE" id="PS50893">
    <property type="entry name" value="ABC_TRANSPORTER_2"/>
    <property type="match status" value="1"/>
</dbReference>
<keyword evidence="2 8" id="KW-0812">Transmembrane</keyword>
<dbReference type="InterPro" id="IPR027417">
    <property type="entry name" value="P-loop_NTPase"/>
</dbReference>
<feature type="region of interest" description="Disordered" evidence="7">
    <location>
        <begin position="313"/>
        <end position="345"/>
    </location>
</feature>
<evidence type="ECO:0000256" key="7">
    <source>
        <dbReference type="SAM" id="MobiDB-lite"/>
    </source>
</evidence>
<reference evidence="11 12" key="1">
    <citation type="submission" date="2019-03" db="EMBL/GenBank/DDBJ databases">
        <title>Sequencing the genomes of 1000 actinobacteria strains.</title>
        <authorList>
            <person name="Klenk H.-P."/>
        </authorList>
    </citation>
    <scope>NUCLEOTIDE SEQUENCE [LARGE SCALE GENOMIC DNA]</scope>
    <source>
        <strain evidence="11 12">DSM 44969</strain>
    </source>
</reference>
<keyword evidence="12" id="KW-1185">Reference proteome</keyword>
<dbReference type="Pfam" id="PF00664">
    <property type="entry name" value="ABC_membrane"/>
    <property type="match status" value="1"/>
</dbReference>
<accession>A0A4R1HWU8</accession>
<dbReference type="InterPro" id="IPR039421">
    <property type="entry name" value="Type_1_exporter"/>
</dbReference>
<feature type="transmembrane region" description="Helical" evidence="8">
    <location>
        <begin position="126"/>
        <end position="146"/>
    </location>
</feature>
<dbReference type="PANTHER" id="PTHR24221">
    <property type="entry name" value="ATP-BINDING CASSETTE SUB-FAMILY B"/>
    <property type="match status" value="1"/>
</dbReference>
<feature type="transmembrane region" description="Helical" evidence="8">
    <location>
        <begin position="152"/>
        <end position="170"/>
    </location>
</feature>
<evidence type="ECO:0000259" key="9">
    <source>
        <dbReference type="PROSITE" id="PS50893"/>
    </source>
</evidence>
<evidence type="ECO:0000256" key="8">
    <source>
        <dbReference type="SAM" id="Phobius"/>
    </source>
</evidence>
<dbReference type="GO" id="GO:0016887">
    <property type="term" value="F:ATP hydrolysis activity"/>
    <property type="evidence" value="ECO:0007669"/>
    <property type="project" value="InterPro"/>
</dbReference>
<dbReference type="Gene3D" id="3.40.50.300">
    <property type="entry name" value="P-loop containing nucleotide triphosphate hydrolases"/>
    <property type="match status" value="1"/>
</dbReference>
<dbReference type="RefSeq" id="WP_165922171.1">
    <property type="nucleotide sequence ID" value="NZ_SMFZ01000001.1"/>
</dbReference>
<keyword evidence="4 11" id="KW-0067">ATP-binding</keyword>
<dbReference type="AlphaFoldDB" id="A0A4R1HWU8"/>
<dbReference type="SUPFAM" id="SSF90123">
    <property type="entry name" value="ABC transporter transmembrane region"/>
    <property type="match status" value="1"/>
</dbReference>
<feature type="transmembrane region" description="Helical" evidence="8">
    <location>
        <begin position="46"/>
        <end position="64"/>
    </location>
</feature>
<dbReference type="Pfam" id="PF00005">
    <property type="entry name" value="ABC_tran"/>
    <property type="match status" value="1"/>
</dbReference>
<dbReference type="PROSITE" id="PS50929">
    <property type="entry name" value="ABC_TM1F"/>
    <property type="match status" value="1"/>
</dbReference>
<dbReference type="PANTHER" id="PTHR24221:SF590">
    <property type="entry name" value="COMPONENT LINKED WITH THE ASSEMBLY OF CYTOCHROME' TRANSPORT TRANSMEMBRANE ATP-BINDING PROTEIN ABC TRANSPORTER CYDD-RELATED"/>
    <property type="match status" value="1"/>
</dbReference>
<dbReference type="Gene3D" id="1.20.1560.10">
    <property type="entry name" value="ABC transporter type 1, transmembrane domain"/>
    <property type="match status" value="1"/>
</dbReference>
<evidence type="ECO:0000256" key="5">
    <source>
        <dbReference type="ARBA" id="ARBA00022989"/>
    </source>
</evidence>
<evidence type="ECO:0000313" key="12">
    <source>
        <dbReference type="Proteomes" id="UP000295560"/>
    </source>
</evidence>
<keyword evidence="5 8" id="KW-1133">Transmembrane helix</keyword>
<protein>
    <submittedName>
        <fullName evidence="11">ATP-binding cassette subfamily C protein/ATP-binding cassette subfamily C protein CydD</fullName>
    </submittedName>
</protein>
<dbReference type="InterPro" id="IPR003593">
    <property type="entry name" value="AAA+_ATPase"/>
</dbReference>
<dbReference type="GO" id="GO:0005886">
    <property type="term" value="C:plasma membrane"/>
    <property type="evidence" value="ECO:0007669"/>
    <property type="project" value="UniProtKB-SubCell"/>
</dbReference>
<dbReference type="GO" id="GO:0005524">
    <property type="term" value="F:ATP binding"/>
    <property type="evidence" value="ECO:0007669"/>
    <property type="project" value="UniProtKB-KW"/>
</dbReference>
<dbReference type="EMBL" id="SMFZ01000001">
    <property type="protein sequence ID" value="TCK25555.1"/>
    <property type="molecule type" value="Genomic_DNA"/>
</dbReference>
<dbReference type="Proteomes" id="UP000295560">
    <property type="component" value="Unassembled WGS sequence"/>
</dbReference>